<dbReference type="PROSITE" id="PS50929">
    <property type="entry name" value="ABC_TM1F"/>
    <property type="match status" value="1"/>
</dbReference>
<keyword evidence="8 9" id="KW-0472">Membrane</keyword>
<evidence type="ECO:0000256" key="3">
    <source>
        <dbReference type="ARBA" id="ARBA00022475"/>
    </source>
</evidence>
<dbReference type="PROSITE" id="PS50893">
    <property type="entry name" value="ABC_TRANSPORTER_2"/>
    <property type="match status" value="1"/>
</dbReference>
<dbReference type="EMBL" id="DXCF01000037">
    <property type="protein sequence ID" value="HIZ10285.1"/>
    <property type="molecule type" value="Genomic_DNA"/>
</dbReference>
<dbReference type="InterPro" id="IPR039421">
    <property type="entry name" value="Type_1_exporter"/>
</dbReference>
<keyword evidence="2" id="KW-0813">Transport</keyword>
<dbReference type="PANTHER" id="PTHR24221">
    <property type="entry name" value="ATP-BINDING CASSETTE SUB-FAMILY B"/>
    <property type="match status" value="1"/>
</dbReference>
<dbReference type="InterPro" id="IPR036640">
    <property type="entry name" value="ABC1_TM_sf"/>
</dbReference>
<dbReference type="Pfam" id="PF00005">
    <property type="entry name" value="ABC_tran"/>
    <property type="match status" value="1"/>
</dbReference>
<organism evidence="12 13">
    <name type="scientific">Candidatus Borkfalkia avicola</name>
    <dbReference type="NCBI Taxonomy" id="2838503"/>
    <lineage>
        <taxon>Bacteria</taxon>
        <taxon>Bacillati</taxon>
        <taxon>Bacillota</taxon>
        <taxon>Clostridia</taxon>
        <taxon>Christensenellales</taxon>
        <taxon>Christensenellaceae</taxon>
        <taxon>Candidatus Borkfalkia</taxon>
    </lineage>
</organism>
<reference evidence="12" key="1">
    <citation type="journal article" date="2021" name="PeerJ">
        <title>Extensive microbial diversity within the chicken gut microbiome revealed by metagenomics and culture.</title>
        <authorList>
            <person name="Gilroy R."/>
            <person name="Ravi A."/>
            <person name="Getino M."/>
            <person name="Pursley I."/>
            <person name="Horton D.L."/>
            <person name="Alikhan N.F."/>
            <person name="Baker D."/>
            <person name="Gharbi K."/>
            <person name="Hall N."/>
            <person name="Watson M."/>
            <person name="Adriaenssens E.M."/>
            <person name="Foster-Nyarko E."/>
            <person name="Jarju S."/>
            <person name="Secka A."/>
            <person name="Antonio M."/>
            <person name="Oren A."/>
            <person name="Chaudhuri R.R."/>
            <person name="La Ragione R."/>
            <person name="Hildebrand F."/>
            <person name="Pallen M.J."/>
        </authorList>
    </citation>
    <scope>NUCLEOTIDE SEQUENCE</scope>
    <source>
        <strain evidence="12">CHK192-19661</strain>
    </source>
</reference>
<dbReference type="Proteomes" id="UP000824025">
    <property type="component" value="Unassembled WGS sequence"/>
</dbReference>
<dbReference type="InterPro" id="IPR027417">
    <property type="entry name" value="P-loop_NTPase"/>
</dbReference>
<evidence type="ECO:0000259" key="11">
    <source>
        <dbReference type="PROSITE" id="PS50929"/>
    </source>
</evidence>
<protein>
    <submittedName>
        <fullName evidence="12">ABC transporter ATP-binding protein/permease</fullName>
    </submittedName>
</protein>
<keyword evidence="7 9" id="KW-1133">Transmembrane helix</keyword>
<dbReference type="SMART" id="SM00382">
    <property type="entry name" value="AAA"/>
    <property type="match status" value="1"/>
</dbReference>
<evidence type="ECO:0000256" key="2">
    <source>
        <dbReference type="ARBA" id="ARBA00022448"/>
    </source>
</evidence>
<evidence type="ECO:0000256" key="6">
    <source>
        <dbReference type="ARBA" id="ARBA00022840"/>
    </source>
</evidence>
<feature type="domain" description="ABC transporter" evidence="10">
    <location>
        <begin position="333"/>
        <end position="564"/>
    </location>
</feature>
<sequence>MIKLRTYLKPHAWRMAAGLTIKTLGTVAELLIPLILGYMFDDSESSPVKSTPVLLAFGGAMLALAFIALYGNIIANRMASRVARDAIVGIRRDLFGKTLSLSARQADSFTLPSLVSRLSTDTYNVHNMIGMMQRLGVRVPIMLFGGLAFAFALEPVLTCILVAVLPVMLFIVLFIARKGIRLYARLQGSVDTMVRKVRGDYGGIRVIKALSREDYEREAFRGIAGEVAQSETRANLVTGVSNPAVSLLLNLGMVAVVLVGAFRVEAGAMPAGKIVAFVSYFTLILNAAMTVSRLFVTLAKGAASSRRICGVLNAPAEPLLLPARAPREGDAFIRFENVTFSYGGAPALKDISFTLQRGEKLGVIGATGSGKSTLVQLLLRFYDAQEGAVYVGGQDVRTLPLPELRARFGAVFQSDFIMEGTAEENVSFCRGIPREDVERALHLAQAEFVFERPEGIGYPLAAHGANLSGGQKQRILVARALAASPEILVLDDSSSALDYRTDAEMRAAIRENFPQTTAIYIAQRVSSVRGCDKILVLENGRAAGLGAHAQLMESCPVYREICASQGGDLDEE</sequence>
<dbReference type="InterPro" id="IPR003439">
    <property type="entry name" value="ABC_transporter-like_ATP-bd"/>
</dbReference>
<dbReference type="AlphaFoldDB" id="A0A9D2IIH6"/>
<feature type="domain" description="ABC transmembrane type-1" evidence="11">
    <location>
        <begin position="16"/>
        <end position="300"/>
    </location>
</feature>
<evidence type="ECO:0000256" key="1">
    <source>
        <dbReference type="ARBA" id="ARBA00004651"/>
    </source>
</evidence>
<dbReference type="GO" id="GO:0016887">
    <property type="term" value="F:ATP hydrolysis activity"/>
    <property type="evidence" value="ECO:0007669"/>
    <property type="project" value="InterPro"/>
</dbReference>
<evidence type="ECO:0000313" key="13">
    <source>
        <dbReference type="Proteomes" id="UP000824025"/>
    </source>
</evidence>
<proteinExistence type="predicted"/>
<evidence type="ECO:0000256" key="8">
    <source>
        <dbReference type="ARBA" id="ARBA00023136"/>
    </source>
</evidence>
<feature type="transmembrane region" description="Helical" evidence="9">
    <location>
        <begin position="52"/>
        <end position="75"/>
    </location>
</feature>
<dbReference type="SUPFAM" id="SSF90123">
    <property type="entry name" value="ABC transporter transmembrane region"/>
    <property type="match status" value="1"/>
</dbReference>
<keyword evidence="4 9" id="KW-0812">Transmembrane</keyword>
<dbReference type="GO" id="GO:0005524">
    <property type="term" value="F:ATP binding"/>
    <property type="evidence" value="ECO:0007669"/>
    <property type="project" value="UniProtKB-KW"/>
</dbReference>
<dbReference type="FunFam" id="3.40.50.300:FF:000854">
    <property type="entry name" value="Multidrug ABC transporter ATP-binding protein"/>
    <property type="match status" value="1"/>
</dbReference>
<dbReference type="PROSITE" id="PS00211">
    <property type="entry name" value="ABC_TRANSPORTER_1"/>
    <property type="match status" value="1"/>
</dbReference>
<dbReference type="GO" id="GO:0140359">
    <property type="term" value="F:ABC-type transporter activity"/>
    <property type="evidence" value="ECO:0007669"/>
    <property type="project" value="InterPro"/>
</dbReference>
<dbReference type="SUPFAM" id="SSF52540">
    <property type="entry name" value="P-loop containing nucleoside triphosphate hydrolases"/>
    <property type="match status" value="1"/>
</dbReference>
<name>A0A9D2IIH6_9FIRM</name>
<dbReference type="InterPro" id="IPR011527">
    <property type="entry name" value="ABC1_TM_dom"/>
</dbReference>
<evidence type="ECO:0000256" key="9">
    <source>
        <dbReference type="SAM" id="Phobius"/>
    </source>
</evidence>
<keyword evidence="6 12" id="KW-0067">ATP-binding</keyword>
<feature type="transmembrane region" description="Helical" evidence="9">
    <location>
        <begin position="135"/>
        <end position="153"/>
    </location>
</feature>
<feature type="transmembrane region" description="Helical" evidence="9">
    <location>
        <begin position="159"/>
        <end position="176"/>
    </location>
</feature>
<evidence type="ECO:0000256" key="4">
    <source>
        <dbReference type="ARBA" id="ARBA00022692"/>
    </source>
</evidence>
<dbReference type="Gene3D" id="1.20.1560.10">
    <property type="entry name" value="ABC transporter type 1, transmembrane domain"/>
    <property type="match status" value="1"/>
</dbReference>
<reference evidence="12" key="2">
    <citation type="submission" date="2021-04" db="EMBL/GenBank/DDBJ databases">
        <authorList>
            <person name="Gilroy R."/>
        </authorList>
    </citation>
    <scope>NUCLEOTIDE SEQUENCE</scope>
    <source>
        <strain evidence="12">CHK192-19661</strain>
    </source>
</reference>
<evidence type="ECO:0000259" key="10">
    <source>
        <dbReference type="PROSITE" id="PS50893"/>
    </source>
</evidence>
<dbReference type="Gene3D" id="3.40.50.300">
    <property type="entry name" value="P-loop containing nucleotide triphosphate hydrolases"/>
    <property type="match status" value="1"/>
</dbReference>
<dbReference type="GO" id="GO:0005886">
    <property type="term" value="C:plasma membrane"/>
    <property type="evidence" value="ECO:0007669"/>
    <property type="project" value="UniProtKB-SubCell"/>
</dbReference>
<comment type="caution">
    <text evidence="12">The sequence shown here is derived from an EMBL/GenBank/DDBJ whole genome shotgun (WGS) entry which is preliminary data.</text>
</comment>
<evidence type="ECO:0000313" key="12">
    <source>
        <dbReference type="EMBL" id="HIZ10285.1"/>
    </source>
</evidence>
<dbReference type="PANTHER" id="PTHR24221:SF276">
    <property type="entry name" value="ABC TRANSPORTER, ATP-BINDING_PERMEASE PROTEIN"/>
    <property type="match status" value="1"/>
</dbReference>
<feature type="transmembrane region" description="Helical" evidence="9">
    <location>
        <begin position="274"/>
        <end position="296"/>
    </location>
</feature>
<feature type="transmembrane region" description="Helical" evidence="9">
    <location>
        <begin position="21"/>
        <end position="40"/>
    </location>
</feature>
<dbReference type="InterPro" id="IPR003593">
    <property type="entry name" value="AAA+_ATPase"/>
</dbReference>
<gene>
    <name evidence="12" type="ORF">H9726_07335</name>
</gene>
<accession>A0A9D2IIH6</accession>
<evidence type="ECO:0000256" key="7">
    <source>
        <dbReference type="ARBA" id="ARBA00022989"/>
    </source>
</evidence>
<evidence type="ECO:0000256" key="5">
    <source>
        <dbReference type="ARBA" id="ARBA00022741"/>
    </source>
</evidence>
<dbReference type="InterPro" id="IPR017871">
    <property type="entry name" value="ABC_transporter-like_CS"/>
</dbReference>
<dbReference type="CDD" id="cd18548">
    <property type="entry name" value="ABC_6TM_Tm287_like"/>
    <property type="match status" value="1"/>
</dbReference>
<keyword evidence="5" id="KW-0547">Nucleotide-binding</keyword>
<comment type="subcellular location">
    <subcellularLocation>
        <location evidence="1">Cell membrane</location>
        <topology evidence="1">Multi-pass membrane protein</topology>
    </subcellularLocation>
</comment>
<dbReference type="Pfam" id="PF00664">
    <property type="entry name" value="ABC_membrane"/>
    <property type="match status" value="1"/>
</dbReference>
<keyword evidence="3" id="KW-1003">Cell membrane</keyword>
<feature type="transmembrane region" description="Helical" evidence="9">
    <location>
        <begin position="243"/>
        <end position="262"/>
    </location>
</feature>